<dbReference type="SMART" id="SM00478">
    <property type="entry name" value="ENDO3c"/>
    <property type="match status" value="1"/>
</dbReference>
<keyword evidence="12" id="KW-0326">Glycosidase</keyword>
<evidence type="ECO:0000256" key="2">
    <source>
        <dbReference type="ARBA" id="ARBA00001966"/>
    </source>
</evidence>
<evidence type="ECO:0000256" key="10">
    <source>
        <dbReference type="ARBA" id="ARBA00023014"/>
    </source>
</evidence>
<keyword evidence="6" id="KW-0479">Metal-binding</keyword>
<dbReference type="RefSeq" id="WP_311422060.1">
    <property type="nucleotide sequence ID" value="NZ_JAVREH010000005.1"/>
</dbReference>
<evidence type="ECO:0000256" key="1">
    <source>
        <dbReference type="ARBA" id="ARBA00000843"/>
    </source>
</evidence>
<dbReference type="InterPro" id="IPR044298">
    <property type="entry name" value="MIG/MutY"/>
</dbReference>
<gene>
    <name evidence="14" type="ORF">RM423_05795</name>
</gene>
<dbReference type="EC" id="3.2.2.31" evidence="4"/>
<evidence type="ECO:0000256" key="3">
    <source>
        <dbReference type="ARBA" id="ARBA00008343"/>
    </source>
</evidence>
<dbReference type="PANTHER" id="PTHR42944:SF1">
    <property type="entry name" value="ADENINE DNA GLYCOSYLASE"/>
    <property type="match status" value="1"/>
</dbReference>
<dbReference type="Proteomes" id="UP001183176">
    <property type="component" value="Unassembled WGS sequence"/>
</dbReference>
<evidence type="ECO:0000256" key="7">
    <source>
        <dbReference type="ARBA" id="ARBA00022763"/>
    </source>
</evidence>
<evidence type="ECO:0000256" key="12">
    <source>
        <dbReference type="ARBA" id="ARBA00023295"/>
    </source>
</evidence>
<evidence type="ECO:0000313" key="15">
    <source>
        <dbReference type="Proteomes" id="UP001183176"/>
    </source>
</evidence>
<evidence type="ECO:0000256" key="4">
    <source>
        <dbReference type="ARBA" id="ARBA00012045"/>
    </source>
</evidence>
<evidence type="ECO:0000259" key="13">
    <source>
        <dbReference type="SMART" id="SM00478"/>
    </source>
</evidence>
<dbReference type="CDD" id="cd00056">
    <property type="entry name" value="ENDO3c"/>
    <property type="match status" value="1"/>
</dbReference>
<comment type="cofactor">
    <cofactor evidence="2">
        <name>[4Fe-4S] cluster</name>
        <dbReference type="ChEBI" id="CHEBI:49883"/>
    </cofactor>
</comment>
<evidence type="ECO:0000313" key="14">
    <source>
        <dbReference type="EMBL" id="MDT0260903.1"/>
    </source>
</evidence>
<dbReference type="Gene3D" id="1.10.1670.10">
    <property type="entry name" value="Helix-hairpin-Helix base-excision DNA repair enzymes (C-terminal)"/>
    <property type="match status" value="1"/>
</dbReference>
<keyword evidence="7" id="KW-0227">DNA damage</keyword>
<dbReference type="InterPro" id="IPR011257">
    <property type="entry name" value="DNA_glycosylase"/>
</dbReference>
<reference evidence="15" key="1">
    <citation type="submission" date="2023-07" db="EMBL/GenBank/DDBJ databases">
        <title>30 novel species of actinomycetes from the DSMZ collection.</title>
        <authorList>
            <person name="Nouioui I."/>
        </authorList>
    </citation>
    <scope>NUCLEOTIDE SEQUENCE [LARGE SCALE GENOMIC DNA]</scope>
    <source>
        <strain evidence="15">DSM 44399</strain>
    </source>
</reference>
<name>A0ABU2J9E6_9ACTN</name>
<keyword evidence="9" id="KW-0408">Iron</keyword>
<dbReference type="Pfam" id="PF00730">
    <property type="entry name" value="HhH-GPD"/>
    <property type="match status" value="1"/>
</dbReference>
<protein>
    <recommendedName>
        <fullName evidence="5">Adenine DNA glycosylase</fullName>
        <ecNumber evidence="4">3.2.2.31</ecNumber>
    </recommendedName>
</protein>
<comment type="catalytic activity">
    <reaction evidence="1">
        <text>Hydrolyzes free adenine bases from 7,8-dihydro-8-oxoguanine:adenine mismatched double-stranded DNA, leaving an apurinic site.</text>
        <dbReference type="EC" id="3.2.2.31"/>
    </reaction>
</comment>
<dbReference type="PROSITE" id="PS01155">
    <property type="entry name" value="ENDONUCLEASE_III_2"/>
    <property type="match status" value="1"/>
</dbReference>
<dbReference type="InterPro" id="IPR023170">
    <property type="entry name" value="HhH_base_excis_C"/>
</dbReference>
<accession>A0ABU2J9E6</accession>
<evidence type="ECO:0000256" key="5">
    <source>
        <dbReference type="ARBA" id="ARBA00022023"/>
    </source>
</evidence>
<organism evidence="14 15">
    <name type="scientific">Jatrophihabitans lederbergiae</name>
    <dbReference type="NCBI Taxonomy" id="3075547"/>
    <lineage>
        <taxon>Bacteria</taxon>
        <taxon>Bacillati</taxon>
        <taxon>Actinomycetota</taxon>
        <taxon>Actinomycetes</taxon>
        <taxon>Jatrophihabitantales</taxon>
        <taxon>Jatrophihabitantaceae</taxon>
        <taxon>Jatrophihabitans</taxon>
    </lineage>
</organism>
<evidence type="ECO:0000256" key="11">
    <source>
        <dbReference type="ARBA" id="ARBA00023204"/>
    </source>
</evidence>
<feature type="domain" description="HhH-GPD" evidence="13">
    <location>
        <begin position="51"/>
        <end position="203"/>
    </location>
</feature>
<keyword evidence="10" id="KW-0411">Iron-sulfur</keyword>
<proteinExistence type="inferred from homology"/>
<evidence type="ECO:0000256" key="8">
    <source>
        <dbReference type="ARBA" id="ARBA00022801"/>
    </source>
</evidence>
<dbReference type="InterPro" id="IPR003265">
    <property type="entry name" value="HhH-GPD_domain"/>
</dbReference>
<dbReference type="PANTHER" id="PTHR42944">
    <property type="entry name" value="ADENINE DNA GLYCOSYLASE"/>
    <property type="match status" value="1"/>
</dbReference>
<keyword evidence="15" id="KW-1185">Reference proteome</keyword>
<evidence type="ECO:0000256" key="6">
    <source>
        <dbReference type="ARBA" id="ARBA00022723"/>
    </source>
</evidence>
<dbReference type="Pfam" id="PF00633">
    <property type="entry name" value="HHH"/>
    <property type="match status" value="1"/>
</dbReference>
<dbReference type="Gene3D" id="1.10.340.30">
    <property type="entry name" value="Hypothetical protein, domain 2"/>
    <property type="match status" value="1"/>
</dbReference>
<dbReference type="SUPFAM" id="SSF48150">
    <property type="entry name" value="DNA-glycosylase"/>
    <property type="match status" value="1"/>
</dbReference>
<comment type="similarity">
    <text evidence="3">Belongs to the Nth/MutY family.</text>
</comment>
<dbReference type="InterPro" id="IPR000445">
    <property type="entry name" value="HhH_motif"/>
</dbReference>
<comment type="caution">
    <text evidence="14">The sequence shown here is derived from an EMBL/GenBank/DDBJ whole genome shotgun (WGS) entry which is preliminary data.</text>
</comment>
<dbReference type="InterPro" id="IPR004036">
    <property type="entry name" value="Endonuclease-III-like_CS2"/>
</dbReference>
<keyword evidence="8" id="KW-0378">Hydrolase</keyword>
<sequence length="303" mass="32170">MHDPDFRTEPAPGALTPLAEIVTGWFTESARNLPWRHPGTTAWSVLVSEVMLQQTPVSRVLPVYEQWLGRWPTPAALAADSAGEAVRLWGKLGYPRRALRLHACAVAITRKHGGVVPDGLTELLSLPGVGEYTARAVQAFAYGRRAAVVDTNVRRVLARAVGGQAQAGPPSTTRDLAAMEAVLPDADTAAALFCAAMMELGAVVCTSASPSCASCPVLGVCAWRLAGSPAYDGPVARPQRFAGTDRQVRGLLMDVLRSAHHPVPQSALDVVWPVDAQRQRAQDALVADGLIDPLPDGRFALPA</sequence>
<dbReference type="EMBL" id="JAVREH010000005">
    <property type="protein sequence ID" value="MDT0260903.1"/>
    <property type="molecule type" value="Genomic_DNA"/>
</dbReference>
<keyword evidence="11" id="KW-0234">DNA repair</keyword>
<evidence type="ECO:0000256" key="9">
    <source>
        <dbReference type="ARBA" id="ARBA00023004"/>
    </source>
</evidence>